<dbReference type="Proteomes" id="UP000186857">
    <property type="component" value="Unassembled WGS sequence"/>
</dbReference>
<sequence length="63" mass="7155">MRDVRRAILGSLCHRSSLSWALWNSVDAARDGRRTSCPRERCTGRRGSQEVKQVNDPPNMTNV</sequence>
<accession>A0A1Q8V616</accession>
<dbReference type="EMBL" id="MSKL01000022">
    <property type="protein sequence ID" value="OLO48737.1"/>
    <property type="molecule type" value="Genomic_DNA"/>
</dbReference>
<protein>
    <submittedName>
        <fullName evidence="2">Uncharacterized protein</fullName>
    </submittedName>
</protein>
<evidence type="ECO:0000313" key="4">
    <source>
        <dbReference type="EMBL" id="OLO55839.1"/>
    </source>
</evidence>
<dbReference type="Proteomes" id="UP000186855">
    <property type="component" value="Unassembled WGS sequence"/>
</dbReference>
<feature type="compositionally biased region" description="Basic and acidic residues" evidence="1">
    <location>
        <begin position="34"/>
        <end position="49"/>
    </location>
</feature>
<evidence type="ECO:0000313" key="7">
    <source>
        <dbReference type="Proteomes" id="UP000186857"/>
    </source>
</evidence>
<feature type="compositionally biased region" description="Polar residues" evidence="1">
    <location>
        <begin position="50"/>
        <end position="63"/>
    </location>
</feature>
<dbReference type="AlphaFoldDB" id="A0A1Q8V616"/>
<feature type="region of interest" description="Disordered" evidence="1">
    <location>
        <begin position="34"/>
        <end position="63"/>
    </location>
</feature>
<evidence type="ECO:0000313" key="3">
    <source>
        <dbReference type="EMBL" id="OLO48737.1"/>
    </source>
</evidence>
<evidence type="ECO:0000313" key="5">
    <source>
        <dbReference type="Proteomes" id="UP000186394"/>
    </source>
</evidence>
<reference evidence="2 7" key="2">
    <citation type="submission" date="2016-12" db="EMBL/GenBank/DDBJ databases">
        <title>Genomic Comparison of strains in the 'Actinomyces naeslundii' Group.</title>
        <authorList>
            <person name="Mughal S.R."/>
            <person name="Do T."/>
            <person name="Gilbert S.C."/>
            <person name="Witherden E.A."/>
            <person name="Didelot X."/>
            <person name="Beighton D."/>
        </authorList>
    </citation>
    <scope>NUCLEOTIDE SEQUENCE [LARGE SCALE GENOMIC DNA]</scope>
    <source>
        <strain evidence="2 7">CCUG 33920</strain>
    </source>
</reference>
<organism evidence="2 7">
    <name type="scientific">Actinomyces oris</name>
    <dbReference type="NCBI Taxonomy" id="544580"/>
    <lineage>
        <taxon>Bacteria</taxon>
        <taxon>Bacillati</taxon>
        <taxon>Actinomycetota</taxon>
        <taxon>Actinomycetes</taxon>
        <taxon>Actinomycetales</taxon>
        <taxon>Actinomycetaceae</taxon>
        <taxon>Actinomyces</taxon>
    </lineage>
</organism>
<dbReference type="EMBL" id="MSKI01000024">
    <property type="protein sequence ID" value="OLO55839.1"/>
    <property type="molecule type" value="Genomic_DNA"/>
</dbReference>
<evidence type="ECO:0000256" key="1">
    <source>
        <dbReference type="SAM" id="MobiDB-lite"/>
    </source>
</evidence>
<gene>
    <name evidence="3" type="ORF">BKH28_08835</name>
    <name evidence="2" type="ORF">BKH29_10240</name>
    <name evidence="4" type="ORF">BKH30_02730</name>
</gene>
<evidence type="ECO:0000313" key="2">
    <source>
        <dbReference type="EMBL" id="OLO43545.1"/>
    </source>
</evidence>
<reference evidence="5 6" key="1">
    <citation type="submission" date="2016-12" db="EMBL/GenBank/DDBJ databases">
        <title>Genomic comparison of strains in the 'Actinomyces naeslundii' group.</title>
        <authorList>
            <person name="Mughal S.R."/>
            <person name="Do T."/>
            <person name="Gilbert S.C."/>
            <person name="Witherden E.A."/>
            <person name="Didelot X."/>
            <person name="Beighton D."/>
        </authorList>
    </citation>
    <scope>NUCLEOTIDE SEQUENCE [LARGE SCALE GENOMIC DNA]</scope>
    <source>
        <strain evidence="3 5">P6N</strain>
        <strain evidence="4 6">S24V</strain>
    </source>
</reference>
<dbReference type="Proteomes" id="UP000186394">
    <property type="component" value="Unassembled WGS sequence"/>
</dbReference>
<proteinExistence type="predicted"/>
<evidence type="ECO:0000313" key="6">
    <source>
        <dbReference type="Proteomes" id="UP000186855"/>
    </source>
</evidence>
<name>A0A1Q8V616_9ACTO</name>
<dbReference type="EMBL" id="MSKJ01000025">
    <property type="protein sequence ID" value="OLO43545.1"/>
    <property type="molecule type" value="Genomic_DNA"/>
</dbReference>
<comment type="caution">
    <text evidence="2">The sequence shown here is derived from an EMBL/GenBank/DDBJ whole genome shotgun (WGS) entry which is preliminary data.</text>
</comment>
<dbReference type="OrthoDB" id="3255010at2"/>